<dbReference type="AlphaFoldDB" id="A0A814S262"/>
<protein>
    <recommendedName>
        <fullName evidence="1">Iodothyronine deiodinase</fullName>
    </recommendedName>
</protein>
<comment type="function">
    <text evidence="1">Responsible for the deiodination of T4 (3,5,3',5'-tetraiodothyronine).</text>
</comment>
<accession>A0A814S262</accession>
<dbReference type="Pfam" id="PF00837">
    <property type="entry name" value="T4_deiodinase"/>
    <property type="match status" value="1"/>
</dbReference>
<evidence type="ECO:0000313" key="3">
    <source>
        <dbReference type="Proteomes" id="UP000663828"/>
    </source>
</evidence>
<gene>
    <name evidence="2" type="ORF">XAT740_LOCUS20339</name>
</gene>
<dbReference type="GO" id="GO:0042446">
    <property type="term" value="P:hormone biosynthetic process"/>
    <property type="evidence" value="ECO:0007669"/>
    <property type="project" value="UniProtKB-KW"/>
</dbReference>
<keyword evidence="1" id="KW-0893">Thyroid hormones biosynthesis</keyword>
<organism evidence="2 3">
    <name type="scientific">Adineta ricciae</name>
    <name type="common">Rotifer</name>
    <dbReference type="NCBI Taxonomy" id="249248"/>
    <lineage>
        <taxon>Eukaryota</taxon>
        <taxon>Metazoa</taxon>
        <taxon>Spiralia</taxon>
        <taxon>Gnathifera</taxon>
        <taxon>Rotifera</taxon>
        <taxon>Eurotatoria</taxon>
        <taxon>Bdelloidea</taxon>
        <taxon>Adinetida</taxon>
        <taxon>Adinetidae</taxon>
        <taxon>Adineta</taxon>
    </lineage>
</organism>
<dbReference type="Proteomes" id="UP000663828">
    <property type="component" value="Unassembled WGS sequence"/>
</dbReference>
<keyword evidence="1" id="KW-0560">Oxidoreductase</keyword>
<dbReference type="EMBL" id="CAJNOR010001417">
    <property type="protein sequence ID" value="CAF1139458.1"/>
    <property type="molecule type" value="Genomic_DNA"/>
</dbReference>
<comment type="similarity">
    <text evidence="1">Belongs to the iodothyronine deiodinase family.</text>
</comment>
<reference evidence="2" key="1">
    <citation type="submission" date="2021-02" db="EMBL/GenBank/DDBJ databases">
        <authorList>
            <person name="Nowell W R."/>
        </authorList>
    </citation>
    <scope>NUCLEOTIDE SEQUENCE</scope>
</reference>
<dbReference type="PANTHER" id="PTHR11781:SF22">
    <property type="entry name" value="TYPE I IODOTHYRONINE DEIODINASE"/>
    <property type="match status" value="1"/>
</dbReference>
<dbReference type="Gene3D" id="3.40.30.10">
    <property type="entry name" value="Glutaredoxin"/>
    <property type="match status" value="1"/>
</dbReference>
<name>A0A814S262_ADIRI</name>
<evidence type="ECO:0000256" key="1">
    <source>
        <dbReference type="RuleBase" id="RU000676"/>
    </source>
</evidence>
<dbReference type="PANTHER" id="PTHR11781">
    <property type="entry name" value="IODOTHYRONINE DEIODINASE"/>
    <property type="match status" value="1"/>
</dbReference>
<dbReference type="GO" id="GO:0004800">
    <property type="term" value="F:thyroxine 5'-deiodinase activity"/>
    <property type="evidence" value="ECO:0007669"/>
    <property type="project" value="InterPro"/>
</dbReference>
<proteinExistence type="inferred from homology"/>
<sequence length="117" mass="13377">MDAYKHRVDMVTVYIEEAHASDEWPIGSRVCYTQPKCDADRITIALNFIKATDYRIPLLIDPVSLGNPFSKEYNPWPIRFYVVDGKKRLSYIAAPIAGSYPLELIRNALDEAIQQSQ</sequence>
<dbReference type="InterPro" id="IPR000643">
    <property type="entry name" value="Iodothyronine_deiodinase"/>
</dbReference>
<keyword evidence="1" id="KW-0712">Selenocysteine</keyword>
<evidence type="ECO:0000313" key="2">
    <source>
        <dbReference type="EMBL" id="CAF1139458.1"/>
    </source>
</evidence>
<comment type="caution">
    <text evidence="2">The sequence shown here is derived from an EMBL/GenBank/DDBJ whole genome shotgun (WGS) entry which is preliminary data.</text>
</comment>
<keyword evidence="3" id="KW-1185">Reference proteome</keyword>